<feature type="domain" description="Tyr recombinase" evidence="2">
    <location>
        <begin position="318"/>
        <end position="494"/>
    </location>
</feature>
<evidence type="ECO:0000313" key="4">
    <source>
        <dbReference type="Proteomes" id="UP001596957"/>
    </source>
</evidence>
<name>A0ABW2W0S2_9ACTN</name>
<evidence type="ECO:0000256" key="1">
    <source>
        <dbReference type="ARBA" id="ARBA00023172"/>
    </source>
</evidence>
<dbReference type="InterPro" id="IPR011010">
    <property type="entry name" value="DNA_brk_join_enz"/>
</dbReference>
<dbReference type="EMBL" id="JBHTEC010000011">
    <property type="protein sequence ID" value="MFD0289787.1"/>
    <property type="molecule type" value="Genomic_DNA"/>
</dbReference>
<dbReference type="PROSITE" id="PS51898">
    <property type="entry name" value="TYR_RECOMBINASE"/>
    <property type="match status" value="1"/>
</dbReference>
<dbReference type="Proteomes" id="UP001596957">
    <property type="component" value="Unassembled WGS sequence"/>
</dbReference>
<evidence type="ECO:0000313" key="3">
    <source>
        <dbReference type="EMBL" id="MFD0289787.1"/>
    </source>
</evidence>
<protein>
    <submittedName>
        <fullName evidence="3">Tyrosine recombinase XerC</fullName>
    </submittedName>
</protein>
<dbReference type="RefSeq" id="WP_381302048.1">
    <property type="nucleotide sequence ID" value="NZ_JBHTEC010000011.1"/>
</dbReference>
<comment type="caution">
    <text evidence="3">The sequence shown here is derived from an EMBL/GenBank/DDBJ whole genome shotgun (WGS) entry which is preliminary data.</text>
</comment>
<accession>A0ABW2W0S2</accession>
<dbReference type="SUPFAM" id="SSF56349">
    <property type="entry name" value="DNA breaking-rejoining enzymes"/>
    <property type="match status" value="1"/>
</dbReference>
<dbReference type="CDD" id="cd00397">
    <property type="entry name" value="DNA_BRE_C"/>
    <property type="match status" value="1"/>
</dbReference>
<gene>
    <name evidence="3" type="primary">xerC</name>
    <name evidence="3" type="ORF">ACFQZP_51115</name>
</gene>
<keyword evidence="4" id="KW-1185">Reference proteome</keyword>
<dbReference type="InterPro" id="IPR013762">
    <property type="entry name" value="Integrase-like_cat_sf"/>
</dbReference>
<keyword evidence="1" id="KW-0233">DNA recombination</keyword>
<evidence type="ECO:0000259" key="2">
    <source>
        <dbReference type="PROSITE" id="PS51898"/>
    </source>
</evidence>
<dbReference type="InterPro" id="IPR002104">
    <property type="entry name" value="Integrase_catalytic"/>
</dbReference>
<reference evidence="4" key="1">
    <citation type="journal article" date="2019" name="Int. J. Syst. Evol. Microbiol.">
        <title>The Global Catalogue of Microorganisms (GCM) 10K type strain sequencing project: providing services to taxonomists for standard genome sequencing and annotation.</title>
        <authorList>
            <consortium name="The Broad Institute Genomics Platform"/>
            <consortium name="The Broad Institute Genome Sequencing Center for Infectious Disease"/>
            <person name="Wu L."/>
            <person name="Ma J."/>
        </authorList>
    </citation>
    <scope>NUCLEOTIDE SEQUENCE [LARGE SCALE GENOMIC DNA]</scope>
    <source>
        <strain evidence="4">CGMCC 4.7198</strain>
    </source>
</reference>
<organism evidence="3 4">
    <name type="scientific">Streptomyces lutosisoli</name>
    <dbReference type="NCBI Taxonomy" id="2665721"/>
    <lineage>
        <taxon>Bacteria</taxon>
        <taxon>Bacillati</taxon>
        <taxon>Actinomycetota</taxon>
        <taxon>Actinomycetes</taxon>
        <taxon>Kitasatosporales</taxon>
        <taxon>Streptomycetaceae</taxon>
        <taxon>Streptomyces</taxon>
    </lineage>
</organism>
<dbReference type="Gene3D" id="1.10.443.10">
    <property type="entry name" value="Intergrase catalytic core"/>
    <property type="match status" value="1"/>
</dbReference>
<proteinExistence type="predicted"/>
<sequence>MSECQRHLPVKQGKCRFCSLVLKETETDLSGIALIGGDQLWFGRELALRKSDRYLSSGSRNDKGRFWIKHRRARDTSLAQRPISPYIVGPAQLELFPTPPRDWGQLNPQDEYALTPTATALLSDFSDYLRDQGVDPSFAGAADLRTLRVLTAQLGAEAPIHEADVKAIATLGGHYNGRRVLCFLRQRCTLKPEPTRDAELIRARNAAASLPAPFAEAVDLWIDVLLGQGSRSNPGLASGTIYSYVQNACPSLKSWADSGITDLREITKKDVEAAIMGLAPARRHSVHPPLRSLFRALRRERKIFRDPARSVSLPAVVKLPTPLPSDRVKGILSKVEDTRSQLIVALVAVHALVHGDLPTLLLEDLDRPRGQLRVRRRGRLDHIVYLDELTAELATAWLRERHRRWSRTGNPHLLVSRVSAADETGPRMSTEVTKTVFERVGISARKLREDRIYDEARHTADPVHLMRLFGLSTTTAMKYVTAAHPDKHPDPIRA</sequence>